<dbReference type="PANTHER" id="PTHR13976">
    <property type="entry name" value="HETEROGENEOUS NUCLEAR RIBONUCLEOPROTEIN-RELATED"/>
    <property type="match status" value="1"/>
</dbReference>
<reference evidence="4" key="1">
    <citation type="submission" date="2018-11" db="EMBL/GenBank/DDBJ databases">
        <authorList>
            <consortium name="Pathogen Informatics"/>
        </authorList>
    </citation>
    <scope>NUCLEOTIDE SEQUENCE</scope>
</reference>
<dbReference type="OrthoDB" id="431068at2759"/>
<evidence type="ECO:0008006" key="6">
    <source>
        <dbReference type="Google" id="ProtNLM"/>
    </source>
</evidence>
<evidence type="ECO:0000256" key="2">
    <source>
        <dbReference type="ARBA" id="ARBA00022884"/>
    </source>
</evidence>
<dbReference type="InterPro" id="IPR050666">
    <property type="entry name" value="ESRP"/>
</dbReference>
<gene>
    <name evidence="4" type="ORF">PXEA_LOCUS25484</name>
</gene>
<keyword evidence="1" id="KW-0677">Repeat</keyword>
<dbReference type="GO" id="GO:0003723">
    <property type="term" value="F:RNA binding"/>
    <property type="evidence" value="ECO:0007669"/>
    <property type="project" value="UniProtKB-KW"/>
</dbReference>
<feature type="region of interest" description="Disordered" evidence="3">
    <location>
        <begin position="57"/>
        <end position="93"/>
    </location>
</feature>
<evidence type="ECO:0000256" key="1">
    <source>
        <dbReference type="ARBA" id="ARBA00022737"/>
    </source>
</evidence>
<keyword evidence="2" id="KW-0694">RNA-binding</keyword>
<evidence type="ECO:0000313" key="4">
    <source>
        <dbReference type="EMBL" id="VEL32044.1"/>
    </source>
</evidence>
<dbReference type="EMBL" id="CAAALY010129562">
    <property type="protein sequence ID" value="VEL32044.1"/>
    <property type="molecule type" value="Genomic_DNA"/>
</dbReference>
<name>A0A3S5AAT3_9PLAT</name>
<dbReference type="AlphaFoldDB" id="A0A3S5AAT3"/>
<dbReference type="InterPro" id="IPR012677">
    <property type="entry name" value="Nucleotide-bd_a/b_plait_sf"/>
</dbReference>
<evidence type="ECO:0000313" key="5">
    <source>
        <dbReference type="Proteomes" id="UP000784294"/>
    </source>
</evidence>
<proteinExistence type="predicted"/>
<keyword evidence="5" id="KW-1185">Reference proteome</keyword>
<feature type="non-terminal residue" evidence="4">
    <location>
        <position position="239"/>
    </location>
</feature>
<sequence>MSSEACGPFFDPIMAARSQGILGSGYFYESHSCRPGNFHMPGFVYISCGGRSLSAGSVGGRPGPYARPPNPAAGVQRAPSGPGPMRINSSGGPWCGPTHSSLSGVGGTKLGDHPLLDEWQNTACLSIRMRGLPFSSSIEDVIAFLAPLKPLNSGRPSGEVDVDFSSHGEAKEAMKKNRGKIGSRYIELFFNSSVGNGVLGSKRGAPHLNASGFVGHSGPFVPSLMGNRPDHHLRGPRAF</sequence>
<comment type="caution">
    <text evidence="4">The sequence shown here is derived from an EMBL/GenBank/DDBJ whole genome shotgun (WGS) entry which is preliminary data.</text>
</comment>
<organism evidence="4 5">
    <name type="scientific">Protopolystoma xenopodis</name>
    <dbReference type="NCBI Taxonomy" id="117903"/>
    <lineage>
        <taxon>Eukaryota</taxon>
        <taxon>Metazoa</taxon>
        <taxon>Spiralia</taxon>
        <taxon>Lophotrochozoa</taxon>
        <taxon>Platyhelminthes</taxon>
        <taxon>Monogenea</taxon>
        <taxon>Polyopisthocotylea</taxon>
        <taxon>Polystomatidea</taxon>
        <taxon>Polystomatidae</taxon>
        <taxon>Protopolystoma</taxon>
    </lineage>
</organism>
<dbReference type="SUPFAM" id="SSF54928">
    <property type="entry name" value="RNA-binding domain, RBD"/>
    <property type="match status" value="1"/>
</dbReference>
<accession>A0A3S5AAT3</accession>
<evidence type="ECO:0000256" key="3">
    <source>
        <dbReference type="SAM" id="MobiDB-lite"/>
    </source>
</evidence>
<dbReference type="Proteomes" id="UP000784294">
    <property type="component" value="Unassembled WGS sequence"/>
</dbReference>
<dbReference type="Gene3D" id="3.30.70.330">
    <property type="match status" value="1"/>
</dbReference>
<dbReference type="InterPro" id="IPR035979">
    <property type="entry name" value="RBD_domain_sf"/>
</dbReference>
<protein>
    <recommendedName>
        <fullName evidence="6">RRM domain-containing protein</fullName>
    </recommendedName>
</protein>